<dbReference type="InterPro" id="IPR000757">
    <property type="entry name" value="Beta-glucanase-like"/>
</dbReference>
<feature type="compositionally biased region" description="Low complexity" evidence="9">
    <location>
        <begin position="1"/>
        <end position="13"/>
    </location>
</feature>
<keyword evidence="6 10" id="KW-0472">Membrane</keyword>
<comment type="subcellular location">
    <subcellularLocation>
        <location evidence="1">Membrane</location>
        <topology evidence="1">Single-pass type II membrane protein</topology>
    </subcellularLocation>
</comment>
<dbReference type="GO" id="GO:0005886">
    <property type="term" value="C:plasma membrane"/>
    <property type="evidence" value="ECO:0007669"/>
    <property type="project" value="TreeGrafter"/>
</dbReference>
<evidence type="ECO:0000256" key="4">
    <source>
        <dbReference type="ARBA" id="ARBA00022968"/>
    </source>
</evidence>
<feature type="transmembrane region" description="Helical" evidence="10">
    <location>
        <begin position="201"/>
        <end position="224"/>
    </location>
</feature>
<feature type="compositionally biased region" description="Low complexity" evidence="9">
    <location>
        <begin position="104"/>
        <end position="121"/>
    </location>
</feature>
<comment type="similarity">
    <text evidence="2">Belongs to the SKN1/KRE6 family.</text>
</comment>
<dbReference type="Proteomes" id="UP000799291">
    <property type="component" value="Unassembled WGS sequence"/>
</dbReference>
<keyword evidence="8" id="KW-0961">Cell wall biogenesis/degradation</keyword>
<dbReference type="PROSITE" id="PS51762">
    <property type="entry name" value="GH16_2"/>
    <property type="match status" value="1"/>
</dbReference>
<evidence type="ECO:0000256" key="3">
    <source>
        <dbReference type="ARBA" id="ARBA00022692"/>
    </source>
</evidence>
<name>A0A6G1JGL6_9PLEO</name>
<evidence type="ECO:0000256" key="5">
    <source>
        <dbReference type="ARBA" id="ARBA00022989"/>
    </source>
</evidence>
<dbReference type="InterPro" id="IPR013320">
    <property type="entry name" value="ConA-like_dom_sf"/>
</dbReference>
<keyword evidence="7" id="KW-0325">Glycoprotein</keyword>
<evidence type="ECO:0000256" key="7">
    <source>
        <dbReference type="ARBA" id="ARBA00023180"/>
    </source>
</evidence>
<dbReference type="EMBL" id="MU005572">
    <property type="protein sequence ID" value="KAF2689381.1"/>
    <property type="molecule type" value="Genomic_DNA"/>
</dbReference>
<evidence type="ECO:0000256" key="2">
    <source>
        <dbReference type="ARBA" id="ARBA00010962"/>
    </source>
</evidence>
<keyword evidence="12" id="KW-0378">Hydrolase</keyword>
<dbReference type="InterPro" id="IPR005629">
    <property type="entry name" value="Skn1/Kre6/Sbg1"/>
</dbReference>
<evidence type="ECO:0000313" key="12">
    <source>
        <dbReference type="EMBL" id="KAF2689381.1"/>
    </source>
</evidence>
<protein>
    <submittedName>
        <fullName evidence="12">Glycoside hydrolase family 16 protein</fullName>
    </submittedName>
</protein>
<dbReference type="GO" id="GO:0031505">
    <property type="term" value="P:fungal-type cell wall organization"/>
    <property type="evidence" value="ECO:0007669"/>
    <property type="project" value="TreeGrafter"/>
</dbReference>
<evidence type="ECO:0000313" key="13">
    <source>
        <dbReference type="Proteomes" id="UP000799291"/>
    </source>
</evidence>
<reference evidence="12" key="1">
    <citation type="journal article" date="2020" name="Stud. Mycol.">
        <title>101 Dothideomycetes genomes: a test case for predicting lifestyles and emergence of pathogens.</title>
        <authorList>
            <person name="Haridas S."/>
            <person name="Albert R."/>
            <person name="Binder M."/>
            <person name="Bloem J."/>
            <person name="Labutti K."/>
            <person name="Salamov A."/>
            <person name="Andreopoulos B."/>
            <person name="Baker S."/>
            <person name="Barry K."/>
            <person name="Bills G."/>
            <person name="Bluhm B."/>
            <person name="Cannon C."/>
            <person name="Castanera R."/>
            <person name="Culley D."/>
            <person name="Daum C."/>
            <person name="Ezra D."/>
            <person name="Gonzalez J."/>
            <person name="Henrissat B."/>
            <person name="Kuo A."/>
            <person name="Liang C."/>
            <person name="Lipzen A."/>
            <person name="Lutzoni F."/>
            <person name="Magnuson J."/>
            <person name="Mondo S."/>
            <person name="Nolan M."/>
            <person name="Ohm R."/>
            <person name="Pangilinan J."/>
            <person name="Park H.-J."/>
            <person name="Ramirez L."/>
            <person name="Alfaro M."/>
            <person name="Sun H."/>
            <person name="Tritt A."/>
            <person name="Yoshinaga Y."/>
            <person name="Zwiers L.-H."/>
            <person name="Turgeon B."/>
            <person name="Goodwin S."/>
            <person name="Spatafora J."/>
            <person name="Crous P."/>
            <person name="Grigoriev I."/>
        </authorList>
    </citation>
    <scope>NUCLEOTIDE SEQUENCE</scope>
    <source>
        <strain evidence="12">CBS 122367</strain>
    </source>
</reference>
<proteinExistence type="inferred from homology"/>
<gene>
    <name evidence="12" type="ORF">K458DRAFT_384033</name>
</gene>
<dbReference type="GO" id="GO:0015926">
    <property type="term" value="F:glucosidase activity"/>
    <property type="evidence" value="ECO:0007669"/>
    <property type="project" value="TreeGrafter"/>
</dbReference>
<dbReference type="GO" id="GO:0006078">
    <property type="term" value="P:(1-&gt;6)-beta-D-glucan biosynthetic process"/>
    <property type="evidence" value="ECO:0007669"/>
    <property type="project" value="TreeGrafter"/>
</dbReference>
<dbReference type="Pfam" id="PF03935">
    <property type="entry name" value="SKN1_KRE6_Sbg1"/>
    <property type="match status" value="1"/>
</dbReference>
<feature type="domain" description="GH16" evidence="11">
    <location>
        <begin position="177"/>
        <end position="622"/>
    </location>
</feature>
<dbReference type="Gene3D" id="2.60.120.200">
    <property type="match status" value="1"/>
</dbReference>
<feature type="region of interest" description="Disordered" evidence="9">
    <location>
        <begin position="1"/>
        <end position="151"/>
    </location>
</feature>
<evidence type="ECO:0000259" key="11">
    <source>
        <dbReference type="PROSITE" id="PS51762"/>
    </source>
</evidence>
<dbReference type="OrthoDB" id="412647at2759"/>
<keyword evidence="4" id="KW-0735">Signal-anchor</keyword>
<dbReference type="PANTHER" id="PTHR31361:SF1">
    <property type="entry name" value="BETA-GLUCAN SYNTHESIS-ASSOCIATED PROTEIN KRE6-RELATED"/>
    <property type="match status" value="1"/>
</dbReference>
<accession>A0A6G1JGL6</accession>
<dbReference type="PANTHER" id="PTHR31361">
    <property type="entry name" value="BETA-GLUCAN SYNTHESIS-ASSOCIATED PROTEIN KRE6-RELATED"/>
    <property type="match status" value="1"/>
</dbReference>
<evidence type="ECO:0000256" key="1">
    <source>
        <dbReference type="ARBA" id="ARBA00004606"/>
    </source>
</evidence>
<keyword evidence="5 10" id="KW-1133">Transmembrane helix</keyword>
<evidence type="ECO:0000256" key="6">
    <source>
        <dbReference type="ARBA" id="ARBA00023136"/>
    </source>
</evidence>
<dbReference type="CDD" id="cd02180">
    <property type="entry name" value="GH16_fungal_KRE6_glucanase"/>
    <property type="match status" value="1"/>
</dbReference>
<organism evidence="12 13">
    <name type="scientific">Lentithecium fluviatile CBS 122367</name>
    <dbReference type="NCBI Taxonomy" id="1168545"/>
    <lineage>
        <taxon>Eukaryota</taxon>
        <taxon>Fungi</taxon>
        <taxon>Dikarya</taxon>
        <taxon>Ascomycota</taxon>
        <taxon>Pezizomycotina</taxon>
        <taxon>Dothideomycetes</taxon>
        <taxon>Pleosporomycetidae</taxon>
        <taxon>Pleosporales</taxon>
        <taxon>Massarineae</taxon>
        <taxon>Lentitheciaceae</taxon>
        <taxon>Lentithecium</taxon>
    </lineage>
</organism>
<dbReference type="AlphaFoldDB" id="A0A6G1JGL6"/>
<evidence type="ECO:0000256" key="9">
    <source>
        <dbReference type="SAM" id="MobiDB-lite"/>
    </source>
</evidence>
<keyword evidence="13" id="KW-1185">Reference proteome</keyword>
<sequence length="672" mass="74542">MSSPLSPRGSGPPHIRLNSGTHDISDDSSPEARPQTARQNSPRSLTAPIRPGTAPGPASPGLRSPTSPTIPSLYRHGAVAESAEHLLPPKKTRMRPYRDESPMRSPSAMSSRRTSWSSESVGSRDSRISPFISPFDDSRAPSRAGSEEDLNTQTVSEKFNILPGSGLLLFPEDVEKDDWLHNPDPNEKDSRDCDVFTKRGMVNLGAIILLTAGLLVLFIGYPVLTFVHSVTKEERTPCTNNPLCIAGKENEPLLQNIRTGLIDSDTPKSAMTRKSHDGSTQKLVFSDEFNTPGRTFYDGDDPFFQAVDIWYGATQDLEWYDPDAVWTENGTLNLQFAEFLNHGLNYRSGMVQSWNKLCYKGGHLEASISLPGSGEVTGLWPGFWTMGNLARPGYLGSTEGLWPYSYHDKCDVGITPNQSSYDGLSFLPGMRLPACTCKGEDHPSPGKSRSAPEIDALEGTVIYLGPGQTHPVGSVSQSLQIAPFDIWYQPDYEFVELYDQHITEMNAYKGGPFQQAFSGLSNLNNDWYDGKQYQKYAFEYKTGDDGFVTWYVGDSPTWSLHANSLGPNGNIGKRTIPEEPMSIIANLGMSNTFAAINLAELSKLLPATMRIDYIRIYQDENDDSQVLTCDPPDYPTTDYIRKHPEPYNNPNLTNWKGTGYDWPQNTFMHDCK</sequence>
<dbReference type="SUPFAM" id="SSF49899">
    <property type="entry name" value="Concanavalin A-like lectins/glucanases"/>
    <property type="match status" value="1"/>
</dbReference>
<evidence type="ECO:0000256" key="10">
    <source>
        <dbReference type="SAM" id="Phobius"/>
    </source>
</evidence>
<evidence type="ECO:0000256" key="8">
    <source>
        <dbReference type="ARBA" id="ARBA00023316"/>
    </source>
</evidence>
<dbReference type="GO" id="GO:0005789">
    <property type="term" value="C:endoplasmic reticulum membrane"/>
    <property type="evidence" value="ECO:0007669"/>
    <property type="project" value="TreeGrafter"/>
</dbReference>
<keyword evidence="3 10" id="KW-0812">Transmembrane</keyword>